<evidence type="ECO:0000256" key="2">
    <source>
        <dbReference type="SAM" id="MobiDB-lite"/>
    </source>
</evidence>
<feature type="compositionally biased region" description="Basic and acidic residues" evidence="2">
    <location>
        <begin position="284"/>
        <end position="335"/>
    </location>
</feature>
<dbReference type="AlphaFoldDB" id="A0A6A6Y556"/>
<evidence type="ECO:0000313" key="5">
    <source>
        <dbReference type="Proteomes" id="UP000504636"/>
    </source>
</evidence>
<name>A0A6A6Y556_9PEZI</name>
<feature type="compositionally biased region" description="Basic and acidic residues" evidence="2">
    <location>
        <begin position="117"/>
        <end position="147"/>
    </location>
</feature>
<dbReference type="GO" id="GO:0030686">
    <property type="term" value="C:90S preribosome"/>
    <property type="evidence" value="ECO:0007669"/>
    <property type="project" value="TreeGrafter"/>
</dbReference>
<feature type="compositionally biased region" description="Basic and acidic residues" evidence="2">
    <location>
        <begin position="474"/>
        <end position="483"/>
    </location>
</feature>
<dbReference type="GO" id="GO:0000447">
    <property type="term" value="P:endonucleolytic cleavage in ITS1 to separate SSU-rRNA from 5.8S rRNA and LSU-rRNA from tricistronic rRNA transcript (SSU-rRNA, 5.8S rRNA, LSU-rRNA)"/>
    <property type="evidence" value="ECO:0007669"/>
    <property type="project" value="TreeGrafter"/>
</dbReference>
<feature type="region of interest" description="Disordered" evidence="2">
    <location>
        <begin position="582"/>
        <end position="638"/>
    </location>
</feature>
<feature type="compositionally biased region" description="Acidic residues" evidence="2">
    <location>
        <begin position="393"/>
        <end position="402"/>
    </location>
</feature>
<feature type="region of interest" description="Disordered" evidence="2">
    <location>
        <begin position="275"/>
        <end position="335"/>
    </location>
</feature>
<dbReference type="Pfam" id="PF05178">
    <property type="entry name" value="Kri1"/>
    <property type="match status" value="1"/>
</dbReference>
<feature type="compositionally biased region" description="Basic residues" evidence="2">
    <location>
        <begin position="622"/>
        <end position="632"/>
    </location>
</feature>
<dbReference type="EMBL" id="MU003719">
    <property type="protein sequence ID" value="KAF2803154.1"/>
    <property type="molecule type" value="Genomic_DNA"/>
</dbReference>
<feature type="domain" description="Kri1-like C-terminal" evidence="3">
    <location>
        <begin position="492"/>
        <end position="583"/>
    </location>
</feature>
<proteinExistence type="inferred from homology"/>
<dbReference type="InterPro" id="IPR018034">
    <property type="entry name" value="Kri1"/>
</dbReference>
<feature type="compositionally biased region" description="Acidic residues" evidence="2">
    <location>
        <begin position="181"/>
        <end position="197"/>
    </location>
</feature>
<keyword evidence="5" id="KW-1185">Reference proteome</keyword>
<feature type="region of interest" description="Disordered" evidence="2">
    <location>
        <begin position="108"/>
        <end position="223"/>
    </location>
</feature>
<dbReference type="Pfam" id="PF12936">
    <property type="entry name" value="Kri1_C"/>
    <property type="match status" value="1"/>
</dbReference>
<dbReference type="InterPro" id="IPR024626">
    <property type="entry name" value="Kri1-like_C"/>
</dbReference>
<evidence type="ECO:0000313" key="6">
    <source>
        <dbReference type="RefSeq" id="XP_033570118.1"/>
    </source>
</evidence>
<dbReference type="RefSeq" id="XP_033570118.1">
    <property type="nucleotide sequence ID" value="XM_033718357.1"/>
</dbReference>
<reference evidence="6" key="2">
    <citation type="submission" date="2020-04" db="EMBL/GenBank/DDBJ databases">
        <authorList>
            <consortium name="NCBI Genome Project"/>
        </authorList>
    </citation>
    <scope>NUCLEOTIDE SEQUENCE</scope>
    <source>
        <strain evidence="6">CBS 304.34</strain>
    </source>
</reference>
<dbReference type="Proteomes" id="UP000504636">
    <property type="component" value="Unplaced"/>
</dbReference>
<reference evidence="4 6" key="1">
    <citation type="journal article" date="2020" name="Stud. Mycol.">
        <title>101 Dothideomycetes genomes: a test case for predicting lifestyles and emergence of pathogens.</title>
        <authorList>
            <person name="Haridas S."/>
            <person name="Albert R."/>
            <person name="Binder M."/>
            <person name="Bloem J."/>
            <person name="Labutti K."/>
            <person name="Salamov A."/>
            <person name="Andreopoulos B."/>
            <person name="Baker S."/>
            <person name="Barry K."/>
            <person name="Bills G."/>
            <person name="Bluhm B."/>
            <person name="Cannon C."/>
            <person name="Castanera R."/>
            <person name="Culley D."/>
            <person name="Daum C."/>
            <person name="Ezra D."/>
            <person name="Gonzalez J."/>
            <person name="Henrissat B."/>
            <person name="Kuo A."/>
            <person name="Liang C."/>
            <person name="Lipzen A."/>
            <person name="Lutzoni F."/>
            <person name="Magnuson J."/>
            <person name="Mondo S."/>
            <person name="Nolan M."/>
            <person name="Ohm R."/>
            <person name="Pangilinan J."/>
            <person name="Park H.-J."/>
            <person name="Ramirez L."/>
            <person name="Alfaro M."/>
            <person name="Sun H."/>
            <person name="Tritt A."/>
            <person name="Yoshinaga Y."/>
            <person name="Zwiers L.-H."/>
            <person name="Turgeon B."/>
            <person name="Goodwin S."/>
            <person name="Spatafora J."/>
            <person name="Crous P."/>
            <person name="Grigoriev I."/>
        </authorList>
    </citation>
    <scope>NUCLEOTIDE SEQUENCE</scope>
    <source>
        <strain evidence="4 6">CBS 304.34</strain>
    </source>
</reference>
<evidence type="ECO:0000313" key="4">
    <source>
        <dbReference type="EMBL" id="KAF2803154.1"/>
    </source>
</evidence>
<feature type="region of interest" description="Disordered" evidence="2">
    <location>
        <begin position="246"/>
        <end position="265"/>
    </location>
</feature>
<gene>
    <name evidence="4 6" type="ORF">BDZ99DRAFT_453952</name>
</gene>
<dbReference type="GO" id="GO:0005730">
    <property type="term" value="C:nucleolus"/>
    <property type="evidence" value="ECO:0007669"/>
    <property type="project" value="TreeGrafter"/>
</dbReference>
<comment type="similarity">
    <text evidence="1">Belongs to the KRI1 family.</text>
</comment>
<feature type="compositionally biased region" description="Acidic residues" evidence="2">
    <location>
        <begin position="61"/>
        <end position="83"/>
    </location>
</feature>
<evidence type="ECO:0000259" key="3">
    <source>
        <dbReference type="Pfam" id="PF12936"/>
    </source>
</evidence>
<feature type="compositionally biased region" description="Low complexity" evidence="2">
    <location>
        <begin position="451"/>
        <end position="461"/>
    </location>
</feature>
<dbReference type="GeneID" id="54459250"/>
<feature type="region of interest" description="Disordered" evidence="2">
    <location>
        <begin position="1"/>
        <end position="29"/>
    </location>
</feature>
<organism evidence="4">
    <name type="scientific">Mytilinidion resinicola</name>
    <dbReference type="NCBI Taxonomy" id="574789"/>
    <lineage>
        <taxon>Eukaryota</taxon>
        <taxon>Fungi</taxon>
        <taxon>Dikarya</taxon>
        <taxon>Ascomycota</taxon>
        <taxon>Pezizomycotina</taxon>
        <taxon>Dothideomycetes</taxon>
        <taxon>Pleosporomycetidae</taxon>
        <taxon>Mytilinidiales</taxon>
        <taxon>Mytilinidiaceae</taxon>
        <taxon>Mytilinidion</taxon>
    </lineage>
</organism>
<feature type="compositionally biased region" description="Basic and acidic residues" evidence="2">
    <location>
        <begin position="164"/>
        <end position="175"/>
    </location>
</feature>
<dbReference type="OrthoDB" id="10252032at2759"/>
<evidence type="ECO:0000256" key="1">
    <source>
        <dbReference type="ARBA" id="ARBA00007473"/>
    </source>
</evidence>
<accession>A0A6A6Y556</accession>
<feature type="region of interest" description="Disordered" evidence="2">
    <location>
        <begin position="42"/>
        <end position="83"/>
    </location>
</feature>
<reference evidence="6" key="3">
    <citation type="submission" date="2025-04" db="UniProtKB">
        <authorList>
            <consortium name="RefSeq"/>
        </authorList>
    </citation>
    <scope>IDENTIFICATION</scope>
    <source>
        <strain evidence="6">CBS 304.34</strain>
    </source>
</reference>
<feature type="region of interest" description="Disordered" evidence="2">
    <location>
        <begin position="508"/>
        <end position="528"/>
    </location>
</feature>
<dbReference type="PANTHER" id="PTHR14490">
    <property type="entry name" value="ZINC FINGER, ZZ TYPE"/>
    <property type="match status" value="1"/>
</dbReference>
<feature type="compositionally biased region" description="Basic and acidic residues" evidence="2">
    <location>
        <begin position="8"/>
        <end position="17"/>
    </location>
</feature>
<protein>
    <submittedName>
        <fullName evidence="4 6">Krr1-domain-containing protein</fullName>
    </submittedName>
</protein>
<dbReference type="PANTHER" id="PTHR14490:SF5">
    <property type="entry name" value="PROTEIN KRI1 HOMOLOG"/>
    <property type="match status" value="1"/>
</dbReference>
<sequence length="638" mass="72793">MATNNVERPAKRAKLLEDSDSDCGDGGALSINKEYAKRYEYNQKRKEKEKLEAKYGKGEIEDSETDSESETEDDEGELATEELDAQITATLRAIRSKDPRVYDANYKFFTEDEDVEEKPAQDNGSAKEKPMTLKDYHTKNLLEGRLDDDAEDDAPIKTYAQEQEDARRELIKQMHDAAGSESEENENNNDDDDDDDGFLVRKHKKEPQAVAKEARPTITELDVKRADKDPDTYLSNFLAARAWVPGGDSRFQPLESDDEEEEARAEAFEAAYNLRFEDPSMSNEKLRTHARDVAAKQSVRRDDKSGRRKARDAERTKKEEEKAERQREKAQLRKLKIEEMEEKVNRIRRTAGLSGRDFKMEEWADVLDADFNSEQWDAEMRKRFGDSYYGADEALDDSEPENETSTKSKTKKPKKPKWDDDIDIKDLIPDFKDDETTKPLFELSDEDAAPEADASAGASDSDAPKPKGLKKKERLAARAEAKKNARRDRRLIENLVDQNLEIDFALPASGSASSSKQPTRFRYRETSPTTFGLTPRDILLASDEQLNSFAGLKKMATFRDEARKKKDRKHLSKKARLRQWRMETFGDEDGPKGGFETLLGEEDGQEERRGKGAIEGAVEGAKKKKRRHKKRKTEAVEA</sequence>
<feature type="compositionally biased region" description="Basic and acidic residues" evidence="2">
    <location>
        <begin position="416"/>
        <end position="437"/>
    </location>
</feature>
<feature type="region of interest" description="Disordered" evidence="2">
    <location>
        <begin position="390"/>
        <end position="487"/>
    </location>
</feature>
<feature type="compositionally biased region" description="Basic and acidic residues" evidence="2">
    <location>
        <begin position="42"/>
        <end position="60"/>
    </location>
</feature>